<comment type="caution">
    <text evidence="1">The sequence shown here is derived from an EMBL/GenBank/DDBJ whole genome shotgun (WGS) entry which is preliminary data.</text>
</comment>
<dbReference type="GO" id="GO:0008781">
    <property type="term" value="F:N-acylneuraminate cytidylyltransferase activity"/>
    <property type="evidence" value="ECO:0007669"/>
    <property type="project" value="TreeGrafter"/>
</dbReference>
<reference evidence="1" key="1">
    <citation type="submission" date="2021-11" db="EMBL/GenBank/DDBJ databases">
        <title>Vibrio ZSDE26 sp. nov. and Vibrio ZSDZ34 sp. nov., isolated from coastal seawater in Qingdao.</title>
        <authorList>
            <person name="Zhang P."/>
        </authorList>
    </citation>
    <scope>NUCLEOTIDE SEQUENCE</scope>
    <source>
        <strain evidence="1">ZSDE26</strain>
    </source>
</reference>
<evidence type="ECO:0000313" key="1">
    <source>
        <dbReference type="EMBL" id="MCK6263249.1"/>
    </source>
</evidence>
<dbReference type="InterPro" id="IPR003329">
    <property type="entry name" value="Cytidylyl_trans"/>
</dbReference>
<evidence type="ECO:0000313" key="2">
    <source>
        <dbReference type="Proteomes" id="UP001139559"/>
    </source>
</evidence>
<dbReference type="InterPro" id="IPR050793">
    <property type="entry name" value="CMP-NeuNAc_synthase"/>
</dbReference>
<dbReference type="Proteomes" id="UP001139559">
    <property type="component" value="Unassembled WGS sequence"/>
</dbReference>
<dbReference type="Gene3D" id="3.90.550.10">
    <property type="entry name" value="Spore Coat Polysaccharide Biosynthesis Protein SpsA, Chain A"/>
    <property type="match status" value="1"/>
</dbReference>
<organism evidence="1 2">
    <name type="scientific">Vibrio amylolyticus</name>
    <dbReference type="NCBI Taxonomy" id="2847292"/>
    <lineage>
        <taxon>Bacteria</taxon>
        <taxon>Pseudomonadati</taxon>
        <taxon>Pseudomonadota</taxon>
        <taxon>Gammaproteobacteria</taxon>
        <taxon>Vibrionales</taxon>
        <taxon>Vibrionaceae</taxon>
        <taxon>Vibrio</taxon>
    </lineage>
</organism>
<keyword evidence="1" id="KW-0548">Nucleotidyltransferase</keyword>
<protein>
    <submittedName>
        <fullName evidence="1">Acylneuraminate cytidylyltransferase family protein</fullName>
    </submittedName>
</protein>
<dbReference type="EMBL" id="JAJHVV010000004">
    <property type="protein sequence ID" value="MCK6263249.1"/>
    <property type="molecule type" value="Genomic_DNA"/>
</dbReference>
<accession>A0A9X1XHW1</accession>
<dbReference type="InterPro" id="IPR029044">
    <property type="entry name" value="Nucleotide-diphossugar_trans"/>
</dbReference>
<dbReference type="RefSeq" id="WP_248008336.1">
    <property type="nucleotide sequence ID" value="NZ_JAJHVV010000004.1"/>
</dbReference>
<dbReference type="AlphaFoldDB" id="A0A9X1XHW1"/>
<dbReference type="SUPFAM" id="SSF53448">
    <property type="entry name" value="Nucleotide-diphospho-sugar transferases"/>
    <property type="match status" value="1"/>
</dbReference>
<dbReference type="PANTHER" id="PTHR21485">
    <property type="entry name" value="HAD SUPERFAMILY MEMBERS CMAS AND KDSC"/>
    <property type="match status" value="1"/>
</dbReference>
<dbReference type="CDD" id="cd02513">
    <property type="entry name" value="CMP-NeuAc_Synthase"/>
    <property type="match status" value="1"/>
</dbReference>
<name>A0A9X1XHW1_9VIBR</name>
<keyword evidence="2" id="KW-1185">Reference proteome</keyword>
<sequence length="220" mass="25262">MKVSMIIPAKGTSERLKNKNLYKINGKTLVRMACEKALECKNVHRVYLDTESESIILDIQDLLSKGLNLIRRPSELANNDISANDMMIYGLHSIEETDLIIQTFATSPLITSKTIDNCIEKFIDSSGYDSFFSVVKMQEYFWNENSEPINFDIKKLPNSFELDKVYMETHGVYGIYVDSLIKNKTRVGKRPLMLEIPKIESLDINDKDDLELIGAIYEKY</sequence>
<keyword evidence="1" id="KW-0808">Transferase</keyword>
<dbReference type="PANTHER" id="PTHR21485:SF6">
    <property type="entry name" value="N-ACYLNEURAMINATE CYTIDYLYLTRANSFERASE-RELATED"/>
    <property type="match status" value="1"/>
</dbReference>
<dbReference type="Pfam" id="PF02348">
    <property type="entry name" value="CTP_transf_3"/>
    <property type="match status" value="1"/>
</dbReference>
<proteinExistence type="predicted"/>
<gene>
    <name evidence="1" type="ORF">KP803_08160</name>
</gene>